<dbReference type="GO" id="GO:0051015">
    <property type="term" value="F:actin filament binding"/>
    <property type="evidence" value="ECO:0007669"/>
    <property type="project" value="TreeGrafter"/>
</dbReference>
<dbReference type="GO" id="GO:0010591">
    <property type="term" value="P:regulation of lamellipodium assembly"/>
    <property type="evidence" value="ECO:0007669"/>
    <property type="project" value="TreeGrafter"/>
</dbReference>
<dbReference type="AlphaFoldDB" id="T2MDW1"/>
<dbReference type="EMBL" id="HAAD01004044">
    <property type="protein sequence ID" value="CDG70276.1"/>
    <property type="molecule type" value="mRNA"/>
</dbReference>
<evidence type="ECO:0000256" key="1">
    <source>
        <dbReference type="ARBA" id="ARBA00004245"/>
    </source>
</evidence>
<reference evidence="13" key="1">
    <citation type="journal article" date="2013" name="Genome Biol. Evol.">
        <title>Punctuated emergences of genetic and phenotypic innovations in eumetazoan, bilaterian, euteleostome, and hominidae ancestors.</title>
        <authorList>
            <person name="Wenger Y."/>
            <person name="Galliot B."/>
        </authorList>
    </citation>
    <scope>NUCLEOTIDE SEQUENCE</scope>
    <source>
        <tissue evidence="13">Whole animals</tissue>
    </source>
</reference>
<evidence type="ECO:0000256" key="6">
    <source>
        <dbReference type="ARBA" id="ARBA00023203"/>
    </source>
</evidence>
<dbReference type="Pfam" id="PF00241">
    <property type="entry name" value="Cofilin_ADF"/>
    <property type="match status" value="2"/>
</dbReference>
<gene>
    <name evidence="13" type="primary">TWF1</name>
</gene>
<evidence type="ECO:0000256" key="10">
    <source>
        <dbReference type="ARBA" id="ARBA00069496"/>
    </source>
</evidence>
<protein>
    <recommendedName>
        <fullName evidence="10">Twinfilin</fullName>
    </recommendedName>
</protein>
<evidence type="ECO:0000256" key="4">
    <source>
        <dbReference type="ARBA" id="ARBA00022490"/>
    </source>
</evidence>
<feature type="domain" description="ADF-H" evidence="12">
    <location>
        <begin position="4"/>
        <end position="139"/>
    </location>
</feature>
<dbReference type="PANTHER" id="PTHR13759">
    <property type="entry name" value="TWINFILIN"/>
    <property type="match status" value="1"/>
</dbReference>
<accession>T2MDW1</accession>
<evidence type="ECO:0000259" key="12">
    <source>
        <dbReference type="PROSITE" id="PS51263"/>
    </source>
</evidence>
<evidence type="ECO:0000256" key="8">
    <source>
        <dbReference type="ARBA" id="ARBA00038532"/>
    </source>
</evidence>
<dbReference type="GO" id="GO:0010976">
    <property type="term" value="P:positive regulation of neuron projection development"/>
    <property type="evidence" value="ECO:0007669"/>
    <property type="project" value="TreeGrafter"/>
</dbReference>
<name>T2MDW1_HYDVU</name>
<dbReference type="GO" id="GO:0005884">
    <property type="term" value="C:actin filament"/>
    <property type="evidence" value="ECO:0007669"/>
    <property type="project" value="TreeGrafter"/>
</dbReference>
<feature type="compositionally biased region" description="Basic residues" evidence="11">
    <location>
        <begin position="314"/>
        <end position="323"/>
    </location>
</feature>
<organism evidence="13">
    <name type="scientific">Hydra vulgaris</name>
    <name type="common">Hydra</name>
    <name type="synonym">Hydra attenuata</name>
    <dbReference type="NCBI Taxonomy" id="6087"/>
    <lineage>
        <taxon>Eukaryota</taxon>
        <taxon>Metazoa</taxon>
        <taxon>Cnidaria</taxon>
        <taxon>Hydrozoa</taxon>
        <taxon>Hydroidolina</taxon>
        <taxon>Anthoathecata</taxon>
        <taxon>Aplanulata</taxon>
        <taxon>Hydridae</taxon>
        <taxon>Hydra</taxon>
    </lineage>
</organism>
<dbReference type="GO" id="GO:0003785">
    <property type="term" value="F:actin monomer binding"/>
    <property type="evidence" value="ECO:0007669"/>
    <property type="project" value="TreeGrafter"/>
</dbReference>
<comment type="subcellular location">
    <subcellularLocation>
        <location evidence="2">Cytoplasm</location>
        <location evidence="2">Cell cortex</location>
    </subcellularLocation>
    <subcellularLocation>
        <location evidence="1">Cytoplasm</location>
        <location evidence="1">Cytoskeleton</location>
    </subcellularLocation>
</comment>
<comment type="similarity">
    <text evidence="3">Belongs to the actin-binding proteins ADF family. Twinfilin subfamily.</text>
</comment>
<dbReference type="PANTHER" id="PTHR13759:SF1">
    <property type="entry name" value="TWINFILIN"/>
    <property type="match status" value="1"/>
</dbReference>
<keyword evidence="5" id="KW-0677">Repeat</keyword>
<dbReference type="GO" id="GO:0005938">
    <property type="term" value="C:cell cortex"/>
    <property type="evidence" value="ECO:0007669"/>
    <property type="project" value="UniProtKB-SubCell"/>
</dbReference>
<evidence type="ECO:0000256" key="7">
    <source>
        <dbReference type="ARBA" id="ARBA00023212"/>
    </source>
</evidence>
<dbReference type="CDD" id="cd11284">
    <property type="entry name" value="ADF_Twf-C_like"/>
    <property type="match status" value="1"/>
</dbReference>
<comment type="subunit">
    <text evidence="8">Interacts with G-actin; ADP-actin form.</text>
</comment>
<keyword evidence="7" id="KW-0206">Cytoskeleton</keyword>
<feature type="domain" description="ADF-H" evidence="12">
    <location>
        <begin position="173"/>
        <end position="311"/>
    </location>
</feature>
<dbReference type="SUPFAM" id="SSF55753">
    <property type="entry name" value="Actin depolymerizing proteins"/>
    <property type="match status" value="2"/>
</dbReference>
<evidence type="ECO:0000256" key="2">
    <source>
        <dbReference type="ARBA" id="ARBA00004544"/>
    </source>
</evidence>
<dbReference type="CDD" id="cd11285">
    <property type="entry name" value="ADF_Twf-N_like"/>
    <property type="match status" value="1"/>
</dbReference>
<dbReference type="InterPro" id="IPR029006">
    <property type="entry name" value="ADF-H/Gelsolin-like_dom_sf"/>
</dbReference>
<evidence type="ECO:0000313" key="13">
    <source>
        <dbReference type="EMBL" id="CDG70276.1"/>
    </source>
</evidence>
<dbReference type="GO" id="GO:0030042">
    <property type="term" value="P:actin filament depolymerization"/>
    <property type="evidence" value="ECO:0007669"/>
    <property type="project" value="TreeGrafter"/>
</dbReference>
<dbReference type="FunFam" id="3.40.20.10:FF:000042">
    <property type="entry name" value="Actin depolymerizing protein"/>
    <property type="match status" value="1"/>
</dbReference>
<keyword evidence="6" id="KW-0009">Actin-binding</keyword>
<feature type="region of interest" description="Disordered" evidence="11">
    <location>
        <begin position="311"/>
        <end position="344"/>
    </location>
</feature>
<dbReference type="FunFam" id="3.40.20.10:FF:000007">
    <property type="entry name" value="Twinfilin-1 isoform 1"/>
    <property type="match status" value="1"/>
</dbReference>
<dbReference type="GO" id="GO:0030016">
    <property type="term" value="C:myofibril"/>
    <property type="evidence" value="ECO:0007669"/>
    <property type="project" value="TreeGrafter"/>
</dbReference>
<comment type="function">
    <text evidence="9">Actin-binding protein involved in motile and morphological processes. Inhibits actin polymerization, likely by sequestering G-actin.</text>
</comment>
<proteinExistence type="evidence at transcript level"/>
<dbReference type="GO" id="GO:0051016">
    <property type="term" value="P:barbed-end actin filament capping"/>
    <property type="evidence" value="ECO:0007669"/>
    <property type="project" value="TreeGrafter"/>
</dbReference>
<evidence type="ECO:0000256" key="9">
    <source>
        <dbReference type="ARBA" id="ARBA00056419"/>
    </source>
</evidence>
<dbReference type="InterPro" id="IPR002108">
    <property type="entry name" value="ADF-H"/>
</dbReference>
<evidence type="ECO:0000256" key="11">
    <source>
        <dbReference type="SAM" id="MobiDB-lite"/>
    </source>
</evidence>
<dbReference type="OrthoDB" id="10006997at2759"/>
<dbReference type="PROSITE" id="PS51263">
    <property type="entry name" value="ADF_H"/>
    <property type="match status" value="2"/>
</dbReference>
<keyword evidence="4" id="KW-0963">Cytoplasm</keyword>
<dbReference type="Gene3D" id="3.40.20.10">
    <property type="entry name" value="Severin"/>
    <property type="match status" value="2"/>
</dbReference>
<dbReference type="InterPro" id="IPR028458">
    <property type="entry name" value="Twinfilin"/>
</dbReference>
<evidence type="ECO:0000256" key="3">
    <source>
        <dbReference type="ARBA" id="ARBA00009557"/>
    </source>
</evidence>
<evidence type="ECO:0000256" key="5">
    <source>
        <dbReference type="ARBA" id="ARBA00022737"/>
    </source>
</evidence>
<sequence>MSHQTGIQASDDLKLFFATVKDGNVRALKVGIENEQLVLLDHKSVKGTWDEDYDRCVLDMVEPKQPCYIFYRLDSMNNQGYEWLFISYSPDDSHTRQKMMYAGTRTTIKLEFGGGHILDEMFTTLKSEVCLAGYWKHKETQHASAPLTLAETELKEVKQQHLDAAVSTKASTLPGISFPISEAAIEELVRIAKKEISYVQLSIDVENEIINLEKAYDIETRGLAREIPNDHPRYHFFLFKHTHEGDYLETIVFIYSMPGYSCSVKERMLYSSCKATLLSGCEDILKMEIGKKLEISEGSELTEDFLQEELHPQKNVHKQKFAKPKPPAAKGGRRINNASNLSDE</sequence>
<dbReference type="SMART" id="SM00102">
    <property type="entry name" value="ADF"/>
    <property type="match status" value="2"/>
</dbReference>